<reference evidence="3 4" key="1">
    <citation type="submission" date="2014-09" db="EMBL/GenBank/DDBJ databases">
        <title>Sporocytophaga myxococcoides PG-01 genome sequencing.</title>
        <authorList>
            <person name="Liu L."/>
            <person name="Gao P.J."/>
            <person name="Chen G.J."/>
            <person name="Wang L.S."/>
        </authorList>
    </citation>
    <scope>NUCLEOTIDE SEQUENCE [LARGE SCALE GENOMIC DNA]</scope>
    <source>
        <strain evidence="3 4">PG-01</strain>
    </source>
</reference>
<sequence length="253" mass="29125">MDIIIIEDEPITAEDLREIIIQVNPQSNVVKILSSVKEAISYLKANPTVDLIFSDIQLGDGLSFEIYQQVDVKAPIVFCTAYDEYALTAFRTNGIHYILKPFNEVMIQEALTKFHSLKSTFSLDSQALLQLMQTLTRAPQEKSTSILVYQREKVIPVKIKDIALFYIKNEVCHLHTFDQKNYLVNKSLDEIQQIVGNDFYRANRQFIINRDAIKEASSYLARKVNIILNIPFNESIMVSKEKMSDFYVWLTGE</sequence>
<dbReference type="InterPro" id="IPR046947">
    <property type="entry name" value="LytR-like"/>
</dbReference>
<dbReference type="Pfam" id="PF04397">
    <property type="entry name" value="LytTR"/>
    <property type="match status" value="1"/>
</dbReference>
<dbReference type="InterPro" id="IPR007492">
    <property type="entry name" value="LytTR_DNA-bd_dom"/>
</dbReference>
<gene>
    <name evidence="3" type="ORF">MYP_2984</name>
</gene>
<dbReference type="PANTHER" id="PTHR37299:SF1">
    <property type="entry name" value="STAGE 0 SPORULATION PROTEIN A HOMOLOG"/>
    <property type="match status" value="1"/>
</dbReference>
<proteinExistence type="predicted"/>
<dbReference type="SMART" id="SM00850">
    <property type="entry name" value="LytTR"/>
    <property type="match status" value="1"/>
</dbReference>
<dbReference type="SMART" id="SM00448">
    <property type="entry name" value="REC"/>
    <property type="match status" value="1"/>
</dbReference>
<dbReference type="SUPFAM" id="SSF52172">
    <property type="entry name" value="CheY-like"/>
    <property type="match status" value="1"/>
</dbReference>
<evidence type="ECO:0000313" key="3">
    <source>
        <dbReference type="EMBL" id="GAL85755.1"/>
    </source>
</evidence>
<dbReference type="GO" id="GO:0000156">
    <property type="term" value="F:phosphorelay response regulator activity"/>
    <property type="evidence" value="ECO:0007669"/>
    <property type="project" value="InterPro"/>
</dbReference>
<dbReference type="EMBL" id="BBLT01000005">
    <property type="protein sequence ID" value="GAL85755.1"/>
    <property type="molecule type" value="Genomic_DNA"/>
</dbReference>
<feature type="modified residue" description="4-aspartylphosphate" evidence="1">
    <location>
        <position position="55"/>
    </location>
</feature>
<dbReference type="InterPro" id="IPR001789">
    <property type="entry name" value="Sig_transdc_resp-reg_receiver"/>
</dbReference>
<evidence type="ECO:0000259" key="2">
    <source>
        <dbReference type="PROSITE" id="PS50110"/>
    </source>
</evidence>
<name>A0A098LFL5_9BACT</name>
<organism evidence="3 4">
    <name type="scientific">Sporocytophaga myxococcoides</name>
    <dbReference type="NCBI Taxonomy" id="153721"/>
    <lineage>
        <taxon>Bacteria</taxon>
        <taxon>Pseudomonadati</taxon>
        <taxon>Bacteroidota</taxon>
        <taxon>Cytophagia</taxon>
        <taxon>Cytophagales</taxon>
        <taxon>Cytophagaceae</taxon>
        <taxon>Sporocytophaga</taxon>
    </lineage>
</organism>
<dbReference type="Gene3D" id="2.40.50.1020">
    <property type="entry name" value="LytTr DNA-binding domain"/>
    <property type="match status" value="1"/>
</dbReference>
<keyword evidence="1" id="KW-0597">Phosphoprotein</keyword>
<dbReference type="GO" id="GO:0003677">
    <property type="term" value="F:DNA binding"/>
    <property type="evidence" value="ECO:0007669"/>
    <property type="project" value="InterPro"/>
</dbReference>
<feature type="domain" description="Response regulatory" evidence="2">
    <location>
        <begin position="2"/>
        <end position="115"/>
    </location>
</feature>
<dbReference type="eggNOG" id="COG3279">
    <property type="taxonomic scope" value="Bacteria"/>
</dbReference>
<dbReference type="Pfam" id="PF00072">
    <property type="entry name" value="Response_reg"/>
    <property type="match status" value="1"/>
</dbReference>
<evidence type="ECO:0000313" key="4">
    <source>
        <dbReference type="Proteomes" id="UP000030185"/>
    </source>
</evidence>
<dbReference type="RefSeq" id="WP_045464578.1">
    <property type="nucleotide sequence ID" value="NZ_BBLT01000005.1"/>
</dbReference>
<accession>A0A098LFL5</accession>
<keyword evidence="4" id="KW-1185">Reference proteome</keyword>
<dbReference type="OrthoDB" id="646623at2"/>
<comment type="caution">
    <text evidence="3">The sequence shown here is derived from an EMBL/GenBank/DDBJ whole genome shotgun (WGS) entry which is preliminary data.</text>
</comment>
<dbReference type="Gene3D" id="3.40.50.2300">
    <property type="match status" value="1"/>
</dbReference>
<protein>
    <recommendedName>
        <fullName evidence="2">Response regulatory domain-containing protein</fullName>
    </recommendedName>
</protein>
<dbReference type="AlphaFoldDB" id="A0A098LFL5"/>
<dbReference type="InterPro" id="IPR011006">
    <property type="entry name" value="CheY-like_superfamily"/>
</dbReference>
<dbReference type="Proteomes" id="UP000030185">
    <property type="component" value="Unassembled WGS sequence"/>
</dbReference>
<dbReference type="PANTHER" id="PTHR37299">
    <property type="entry name" value="TRANSCRIPTIONAL REGULATOR-RELATED"/>
    <property type="match status" value="1"/>
</dbReference>
<dbReference type="PROSITE" id="PS50110">
    <property type="entry name" value="RESPONSE_REGULATORY"/>
    <property type="match status" value="1"/>
</dbReference>
<dbReference type="STRING" id="153721.MYP_2984"/>
<evidence type="ECO:0000256" key="1">
    <source>
        <dbReference type="PROSITE-ProRule" id="PRU00169"/>
    </source>
</evidence>